<dbReference type="AlphaFoldDB" id="A0AAV2TL22"/>
<evidence type="ECO:0008006" key="3">
    <source>
        <dbReference type="Google" id="ProtNLM"/>
    </source>
</evidence>
<name>A0AAV2TL22_CALDB</name>
<proteinExistence type="predicted"/>
<accession>A0AAV2TL22</accession>
<gene>
    <name evidence="1" type="ORF">CDAUBV1_LOCUS11205</name>
</gene>
<dbReference type="Proteomes" id="UP001497525">
    <property type="component" value="Unassembled WGS sequence"/>
</dbReference>
<organism evidence="1 2">
    <name type="scientific">Calicophoron daubneyi</name>
    <name type="common">Rumen fluke</name>
    <name type="synonym">Paramphistomum daubneyi</name>
    <dbReference type="NCBI Taxonomy" id="300641"/>
    <lineage>
        <taxon>Eukaryota</taxon>
        <taxon>Metazoa</taxon>
        <taxon>Spiralia</taxon>
        <taxon>Lophotrochozoa</taxon>
        <taxon>Platyhelminthes</taxon>
        <taxon>Trematoda</taxon>
        <taxon>Digenea</taxon>
        <taxon>Plagiorchiida</taxon>
        <taxon>Pronocephalata</taxon>
        <taxon>Paramphistomoidea</taxon>
        <taxon>Paramphistomidae</taxon>
        <taxon>Calicophoron</taxon>
    </lineage>
</organism>
<dbReference type="EMBL" id="CAXLJL010000356">
    <property type="protein sequence ID" value="CAL5136909.1"/>
    <property type="molecule type" value="Genomic_DNA"/>
</dbReference>
<protein>
    <recommendedName>
        <fullName evidence="3">Transmembrane protein</fullName>
    </recommendedName>
</protein>
<evidence type="ECO:0000313" key="1">
    <source>
        <dbReference type="EMBL" id="CAL5136909.1"/>
    </source>
</evidence>
<reference evidence="1" key="1">
    <citation type="submission" date="2024-06" db="EMBL/GenBank/DDBJ databases">
        <authorList>
            <person name="Liu X."/>
            <person name="Lenzi L."/>
            <person name="Haldenby T S."/>
            <person name="Uol C."/>
        </authorList>
    </citation>
    <scope>NUCLEOTIDE SEQUENCE</scope>
</reference>
<sequence>MTYVACMLPLVRLFNLIFFYARLNLLFHFSRSDVFSFTCSSRRPSSGVPHRSPVHVHAAFRHLVFTSFLPSDTPVLFFSHLFDCDRSFAVIYAGHPVAPVSLLQQSLFVFPQIIFLSLLPSVFIQL</sequence>
<comment type="caution">
    <text evidence="1">The sequence shown here is derived from an EMBL/GenBank/DDBJ whole genome shotgun (WGS) entry which is preliminary data.</text>
</comment>
<evidence type="ECO:0000313" key="2">
    <source>
        <dbReference type="Proteomes" id="UP001497525"/>
    </source>
</evidence>